<keyword evidence="4" id="KW-0067">ATP-binding</keyword>
<comment type="caution">
    <text evidence="6">The sequence shown here is derived from an EMBL/GenBank/DDBJ whole genome shotgun (WGS) entry which is preliminary data.</text>
</comment>
<dbReference type="Gene3D" id="1.10.510.10">
    <property type="entry name" value="Transferase(Phosphotransferase) domain 1"/>
    <property type="match status" value="1"/>
</dbReference>
<reference evidence="6" key="1">
    <citation type="submission" date="2022-02" db="EMBL/GenBank/DDBJ databases">
        <title>Fredinandcohnia quinoae sp. nov. isolated from Chenopodium quinoa seeds.</title>
        <authorList>
            <person name="Saati-Santamaria Z."/>
            <person name="Flores-Felix J.D."/>
            <person name="Igual J.M."/>
            <person name="Velazquez E."/>
            <person name="Garcia-Fraile P."/>
            <person name="Martinez-Molina E."/>
        </authorList>
    </citation>
    <scope>NUCLEOTIDE SEQUENCE</scope>
    <source>
        <strain evidence="6">SECRCQ15</strain>
    </source>
</reference>
<evidence type="ECO:0000256" key="2">
    <source>
        <dbReference type="ARBA" id="ARBA00022741"/>
    </source>
</evidence>
<dbReference type="RefSeq" id="WP_240255925.1">
    <property type="nucleotide sequence ID" value="NZ_JAKTTI010000017.1"/>
</dbReference>
<feature type="domain" description="Protein kinase" evidence="5">
    <location>
        <begin position="20"/>
        <end position="295"/>
    </location>
</feature>
<dbReference type="EMBL" id="JAKTTI010000017">
    <property type="protein sequence ID" value="MCH1626002.1"/>
    <property type="molecule type" value="Genomic_DNA"/>
</dbReference>
<dbReference type="InterPro" id="IPR000719">
    <property type="entry name" value="Prot_kinase_dom"/>
</dbReference>
<evidence type="ECO:0000313" key="7">
    <source>
        <dbReference type="Proteomes" id="UP001431131"/>
    </source>
</evidence>
<dbReference type="CDD" id="cd14014">
    <property type="entry name" value="STKc_PknB_like"/>
    <property type="match status" value="1"/>
</dbReference>
<dbReference type="GO" id="GO:0034045">
    <property type="term" value="C:phagophore assembly site membrane"/>
    <property type="evidence" value="ECO:0007669"/>
    <property type="project" value="TreeGrafter"/>
</dbReference>
<dbReference type="PANTHER" id="PTHR24348">
    <property type="entry name" value="SERINE/THREONINE-PROTEIN KINASE UNC-51-RELATED"/>
    <property type="match status" value="1"/>
</dbReference>
<dbReference type="GO" id="GO:0004674">
    <property type="term" value="F:protein serine/threonine kinase activity"/>
    <property type="evidence" value="ECO:0007669"/>
    <property type="project" value="UniProtKB-KW"/>
</dbReference>
<keyword evidence="1" id="KW-0808">Transferase</keyword>
<accession>A0AAW5E7V8</accession>
<dbReference type="InterPro" id="IPR011009">
    <property type="entry name" value="Kinase-like_dom_sf"/>
</dbReference>
<evidence type="ECO:0000256" key="4">
    <source>
        <dbReference type="ARBA" id="ARBA00022840"/>
    </source>
</evidence>
<dbReference type="GO" id="GO:0005776">
    <property type="term" value="C:autophagosome"/>
    <property type="evidence" value="ECO:0007669"/>
    <property type="project" value="TreeGrafter"/>
</dbReference>
<dbReference type="PROSITE" id="PS00108">
    <property type="entry name" value="PROTEIN_KINASE_ST"/>
    <property type="match status" value="1"/>
</dbReference>
<dbReference type="SUPFAM" id="SSF56112">
    <property type="entry name" value="Protein kinase-like (PK-like)"/>
    <property type="match status" value="1"/>
</dbReference>
<dbReference type="Pfam" id="PF00069">
    <property type="entry name" value="Pkinase"/>
    <property type="match status" value="1"/>
</dbReference>
<dbReference type="GO" id="GO:0005524">
    <property type="term" value="F:ATP binding"/>
    <property type="evidence" value="ECO:0007669"/>
    <property type="project" value="UniProtKB-KW"/>
</dbReference>
<dbReference type="PANTHER" id="PTHR24348:SF22">
    <property type="entry name" value="NON-SPECIFIC SERINE_THREONINE PROTEIN KINASE"/>
    <property type="match status" value="1"/>
</dbReference>
<keyword evidence="2" id="KW-0547">Nucleotide-binding</keyword>
<dbReference type="InterPro" id="IPR008271">
    <property type="entry name" value="Ser/Thr_kinase_AS"/>
</dbReference>
<dbReference type="PROSITE" id="PS50011">
    <property type="entry name" value="PROTEIN_KINASE_DOM"/>
    <property type="match status" value="1"/>
</dbReference>
<keyword evidence="7" id="KW-1185">Reference proteome</keyword>
<dbReference type="Proteomes" id="UP001431131">
    <property type="component" value="Unassembled WGS sequence"/>
</dbReference>
<dbReference type="InterPro" id="IPR045269">
    <property type="entry name" value="Atg1-like"/>
</dbReference>
<gene>
    <name evidence="6" type="ORF">MJG50_11735</name>
</gene>
<protein>
    <submittedName>
        <fullName evidence="6">Serine/threonine protein kinase</fullName>
    </submittedName>
</protein>
<evidence type="ECO:0000259" key="5">
    <source>
        <dbReference type="PROSITE" id="PS50011"/>
    </source>
</evidence>
<evidence type="ECO:0000256" key="3">
    <source>
        <dbReference type="ARBA" id="ARBA00022777"/>
    </source>
</evidence>
<evidence type="ECO:0000313" key="6">
    <source>
        <dbReference type="EMBL" id="MCH1626002.1"/>
    </source>
</evidence>
<keyword evidence="6" id="KW-0723">Serine/threonine-protein kinase</keyword>
<organism evidence="6 7">
    <name type="scientific">Fredinandcohnia quinoae</name>
    <dbReference type="NCBI Taxonomy" id="2918902"/>
    <lineage>
        <taxon>Bacteria</taxon>
        <taxon>Bacillati</taxon>
        <taxon>Bacillota</taxon>
        <taxon>Bacilli</taxon>
        <taxon>Bacillales</taxon>
        <taxon>Bacillaceae</taxon>
        <taxon>Fredinandcohnia</taxon>
    </lineage>
</organism>
<dbReference type="GO" id="GO:0042594">
    <property type="term" value="P:response to starvation"/>
    <property type="evidence" value="ECO:0007669"/>
    <property type="project" value="TreeGrafter"/>
</dbReference>
<dbReference type="AlphaFoldDB" id="A0AAW5E7V8"/>
<sequence>MEEIIYEACLKENEQLNHSYQIQSVMSASDLSIVYLAQGIENEKSVVIKEFFPKSLVNRDLDDRTLLCRYSTNKKKCNELKQSFLEEVNFLRRLSHPNIIQYIDHFEENGTVYLVMEYCQGETMERYIQRKDSFQFSTFLKEVYLPLINTLHYVHSQGIIHRDIKPKNILIDQEGNPKLIDFGSATSLETNSNKQIFTTKGYSPLELYSNQSQQGVYSDIYSMAAIIYYIVVGQPPVDAPSRVIEDKMESINRKDLNLSPWFAKKIMKSLSVHYQERPDSIASFIPVIKLEYTLFNIRNRFLKPSKKPDFN</sequence>
<dbReference type="GO" id="GO:0005829">
    <property type="term" value="C:cytosol"/>
    <property type="evidence" value="ECO:0007669"/>
    <property type="project" value="TreeGrafter"/>
</dbReference>
<name>A0AAW5E7V8_9BACI</name>
<dbReference type="SMART" id="SM00220">
    <property type="entry name" value="S_TKc"/>
    <property type="match status" value="1"/>
</dbReference>
<proteinExistence type="predicted"/>
<evidence type="ECO:0000256" key="1">
    <source>
        <dbReference type="ARBA" id="ARBA00022679"/>
    </source>
</evidence>
<keyword evidence="3 6" id="KW-0418">Kinase</keyword>